<dbReference type="Pfam" id="PF05176">
    <property type="entry name" value="ATP-synt_10"/>
    <property type="match status" value="1"/>
</dbReference>
<gene>
    <name evidence="1" type="ORF">SDJN03_03336</name>
</gene>
<evidence type="ECO:0000313" key="1">
    <source>
        <dbReference type="EMBL" id="KAG6606019.1"/>
    </source>
</evidence>
<protein>
    <submittedName>
        <fullName evidence="1">GDSL esterase/lipase</fullName>
    </submittedName>
</protein>
<dbReference type="GO" id="GO:0005743">
    <property type="term" value="C:mitochondrial inner membrane"/>
    <property type="evidence" value="ECO:0007669"/>
    <property type="project" value="TreeGrafter"/>
</dbReference>
<dbReference type="PANTHER" id="PTHR28106:SF1">
    <property type="entry name" value="MITOCHONDRIAL ATPASE COMPLEX SUBUNIT ATP10"/>
    <property type="match status" value="1"/>
</dbReference>
<dbReference type="PANTHER" id="PTHR28106">
    <property type="entry name" value="MITOCHONDRIAL ATPASE COMPLEX SUBUNIT ATP10"/>
    <property type="match status" value="1"/>
</dbReference>
<keyword evidence="2" id="KW-1185">Reference proteome</keyword>
<proteinExistence type="predicted"/>
<accession>A0AAV6P558</accession>
<sequence length="477" mass="53179">MFRSKKEKLTGSKASLAILLVTSYAPEYLGFTSYPQAYLGEAGGKNLLIGASFASAASGYLDTTAHLYNALSLTQQLEYYKEYQNKVAEFAGKTNASAIISGAIYLVSAGSNDFLQNYYVNPLVYKKYTVTQFADILIASYVNFIQNLYALGARRIGVTTLPPLGFSFNSKLNATSQSLHANLPGLNLVVLDTYKPLYQLVTKPAENGFFEARKACCGTGLLETSILCNKESLSGYQEKLLVFPSQHLAQLTSNRFLDIYQLGNKTAIEKERARLADEINRGYFADIAELKQHGGKIAAANKILIPAMAAVKFPEFEVSYSDGKSLKLPIKFDANEVEGNSLASALPLATLLCLSFRASSQAMINSWSAPFLDAFSSSKNVQLYEVSFIDSWLLCRNPIKKVLLRLMRKSSDNAQNDSLQRKIVYSFGDHYYFRKELKILNLLSGYIFLLDKFGRIRWQGEIKLILHKMIWGRKSIF</sequence>
<comment type="caution">
    <text evidence="1">The sequence shown here is derived from an EMBL/GenBank/DDBJ whole genome shotgun (WGS) entry which is preliminary data.</text>
</comment>
<dbReference type="Proteomes" id="UP000685013">
    <property type="component" value="Chromosome 2"/>
</dbReference>
<dbReference type="GO" id="GO:0016788">
    <property type="term" value="F:hydrolase activity, acting on ester bonds"/>
    <property type="evidence" value="ECO:0007669"/>
    <property type="project" value="InterPro"/>
</dbReference>
<evidence type="ECO:0000313" key="2">
    <source>
        <dbReference type="Proteomes" id="UP000685013"/>
    </source>
</evidence>
<dbReference type="EMBL" id="JAGKQH010000002">
    <property type="protein sequence ID" value="KAG6606019.1"/>
    <property type="molecule type" value="Genomic_DNA"/>
</dbReference>
<dbReference type="InterPro" id="IPR001087">
    <property type="entry name" value="GDSL"/>
</dbReference>
<organism evidence="1 2">
    <name type="scientific">Cucurbita argyrosperma subsp. sororia</name>
    <dbReference type="NCBI Taxonomy" id="37648"/>
    <lineage>
        <taxon>Eukaryota</taxon>
        <taxon>Viridiplantae</taxon>
        <taxon>Streptophyta</taxon>
        <taxon>Embryophyta</taxon>
        <taxon>Tracheophyta</taxon>
        <taxon>Spermatophyta</taxon>
        <taxon>Magnoliopsida</taxon>
        <taxon>eudicotyledons</taxon>
        <taxon>Gunneridae</taxon>
        <taxon>Pentapetalae</taxon>
        <taxon>rosids</taxon>
        <taxon>fabids</taxon>
        <taxon>Cucurbitales</taxon>
        <taxon>Cucurbitaceae</taxon>
        <taxon>Cucurbiteae</taxon>
        <taxon>Cucurbita</taxon>
    </lineage>
</organism>
<name>A0AAV6P558_9ROSI</name>
<reference evidence="1 2" key="1">
    <citation type="journal article" date="2021" name="Hortic Res">
        <title>The domestication of Cucurbita argyrosperma as revealed by the genome of its wild relative.</title>
        <authorList>
            <person name="Barrera-Redondo J."/>
            <person name="Sanchez-de la Vega G."/>
            <person name="Aguirre-Liguori J.A."/>
            <person name="Castellanos-Morales G."/>
            <person name="Gutierrez-Guerrero Y.T."/>
            <person name="Aguirre-Dugua X."/>
            <person name="Aguirre-Planter E."/>
            <person name="Tenaillon M.I."/>
            <person name="Lira-Saade R."/>
            <person name="Eguiarte L.E."/>
        </authorList>
    </citation>
    <scope>NUCLEOTIDE SEQUENCE [LARGE SCALE GENOMIC DNA]</scope>
    <source>
        <strain evidence="1">JBR-2021</strain>
    </source>
</reference>
<dbReference type="Pfam" id="PF00657">
    <property type="entry name" value="Lipase_GDSL"/>
    <property type="match status" value="1"/>
</dbReference>
<dbReference type="AlphaFoldDB" id="A0AAV6P558"/>
<dbReference type="GO" id="GO:0033615">
    <property type="term" value="P:mitochondrial proton-transporting ATP synthase complex assembly"/>
    <property type="evidence" value="ECO:0007669"/>
    <property type="project" value="TreeGrafter"/>
</dbReference>
<dbReference type="InterPro" id="IPR007849">
    <property type="entry name" value="ATP10"/>
</dbReference>
<feature type="non-terminal residue" evidence="1">
    <location>
        <position position="1"/>
    </location>
</feature>